<comment type="similarity">
    <text evidence="1">Belongs to the peptidase S51 family.</text>
</comment>
<name>A0A1F5R933_9BACT</name>
<dbReference type="InterPro" id="IPR029062">
    <property type="entry name" value="Class_I_gatase-like"/>
</dbReference>
<dbReference type="AlphaFoldDB" id="A0A1F5R933"/>
<evidence type="ECO:0008006" key="7">
    <source>
        <dbReference type="Google" id="ProtNLM"/>
    </source>
</evidence>
<dbReference type="InterPro" id="IPR005320">
    <property type="entry name" value="Peptidase_S51"/>
</dbReference>
<sequence>MPENERLDRRFLELINKDRPKLAYIPSASDGTRRYYREKCQYYKRYGIEDLLYFDLNREYDPAKTEELLACDAIHLSGGDPFQFLGSIRKRKFGPVLKEYLNKGGILLGISAGAIVLTPSINISHVFYRSRTDQHQAVSLVDFHFLPHWNLRQDQVDAVKKFSIDNQAMVYACQDGDGMVVHDGNIELVGNVVRIEKGKAFVNNE</sequence>
<comment type="caution">
    <text evidence="5">The sequence shown here is derived from an EMBL/GenBank/DDBJ whole genome shotgun (WGS) entry which is preliminary data.</text>
</comment>
<evidence type="ECO:0000256" key="2">
    <source>
        <dbReference type="ARBA" id="ARBA00022670"/>
    </source>
</evidence>
<evidence type="ECO:0000313" key="6">
    <source>
        <dbReference type="Proteomes" id="UP000177230"/>
    </source>
</evidence>
<dbReference type="GO" id="GO:0008236">
    <property type="term" value="F:serine-type peptidase activity"/>
    <property type="evidence" value="ECO:0007669"/>
    <property type="project" value="UniProtKB-KW"/>
</dbReference>
<dbReference type="PANTHER" id="PTHR20842:SF0">
    <property type="entry name" value="ALPHA-ASPARTYL DIPEPTIDASE"/>
    <property type="match status" value="1"/>
</dbReference>
<dbReference type="Pfam" id="PF03575">
    <property type="entry name" value="Peptidase_S51"/>
    <property type="match status" value="1"/>
</dbReference>
<evidence type="ECO:0000256" key="4">
    <source>
        <dbReference type="ARBA" id="ARBA00022825"/>
    </source>
</evidence>
<protein>
    <recommendedName>
        <fullName evidence="7">Peptidase S51</fullName>
    </recommendedName>
</protein>
<gene>
    <name evidence="5" type="ORF">A2024_09340</name>
</gene>
<accession>A0A1F5R933</accession>
<evidence type="ECO:0000313" key="5">
    <source>
        <dbReference type="EMBL" id="OGF10561.1"/>
    </source>
</evidence>
<dbReference type="SUPFAM" id="SSF52317">
    <property type="entry name" value="Class I glutamine amidotransferase-like"/>
    <property type="match status" value="1"/>
</dbReference>
<keyword evidence="3" id="KW-0378">Hydrolase</keyword>
<evidence type="ECO:0000256" key="3">
    <source>
        <dbReference type="ARBA" id="ARBA00022801"/>
    </source>
</evidence>
<keyword evidence="2" id="KW-0645">Protease</keyword>
<dbReference type="EMBL" id="MFFM01000038">
    <property type="protein sequence ID" value="OGF10561.1"/>
    <property type="molecule type" value="Genomic_DNA"/>
</dbReference>
<dbReference type="PANTHER" id="PTHR20842">
    <property type="entry name" value="PROTEASE S51 ALPHA-ASPARTYL DIPEPTIDASE"/>
    <property type="match status" value="1"/>
</dbReference>
<organism evidence="5 6">
    <name type="scientific">Candidatus Edwardsbacteria bacterium GWF2_54_11</name>
    <dbReference type="NCBI Taxonomy" id="1817851"/>
    <lineage>
        <taxon>Bacteria</taxon>
        <taxon>Candidatus Edwardsiibacteriota</taxon>
    </lineage>
</organism>
<evidence type="ECO:0000256" key="1">
    <source>
        <dbReference type="ARBA" id="ARBA00006534"/>
    </source>
</evidence>
<reference evidence="5 6" key="1">
    <citation type="journal article" date="2016" name="Nat. Commun.">
        <title>Thousands of microbial genomes shed light on interconnected biogeochemical processes in an aquifer system.</title>
        <authorList>
            <person name="Anantharaman K."/>
            <person name="Brown C.T."/>
            <person name="Hug L.A."/>
            <person name="Sharon I."/>
            <person name="Castelle C.J."/>
            <person name="Probst A.J."/>
            <person name="Thomas B.C."/>
            <person name="Singh A."/>
            <person name="Wilkins M.J."/>
            <person name="Karaoz U."/>
            <person name="Brodie E.L."/>
            <person name="Williams K.H."/>
            <person name="Hubbard S.S."/>
            <person name="Banfield J.F."/>
        </authorList>
    </citation>
    <scope>NUCLEOTIDE SEQUENCE [LARGE SCALE GENOMIC DNA]</scope>
</reference>
<proteinExistence type="inferred from homology"/>
<dbReference type="Proteomes" id="UP000177230">
    <property type="component" value="Unassembled WGS sequence"/>
</dbReference>
<dbReference type="GO" id="GO:0006508">
    <property type="term" value="P:proteolysis"/>
    <property type="evidence" value="ECO:0007669"/>
    <property type="project" value="UniProtKB-KW"/>
</dbReference>
<dbReference type="Gene3D" id="3.40.50.880">
    <property type="match status" value="1"/>
</dbReference>
<keyword evidence="4" id="KW-0720">Serine protease</keyword>